<dbReference type="EMBL" id="LYXU01000003">
    <property type="protein sequence ID" value="OBS20723.1"/>
    <property type="molecule type" value="Genomic_DNA"/>
</dbReference>
<dbReference type="AlphaFoldDB" id="A0A1B8AJG3"/>
<comment type="caution">
    <text evidence="2">The sequence shown here is derived from an EMBL/GenBank/DDBJ whole genome shotgun (WGS) entry which is preliminary data.</text>
</comment>
<feature type="region of interest" description="Disordered" evidence="1">
    <location>
        <begin position="25"/>
        <end position="51"/>
    </location>
</feature>
<accession>A0A1B8AJG3</accession>
<sequence length="91" mass="10314">MIESMTFRPLICSTCFSETIAMNRPDSTYQTSNDGNGQSQMTLHETDQRAPWDSSKHAVSWDLSNRKFCPFGTVQLTLPTSREVIVKRQLG</sequence>
<name>A0A1B8AJG3_FUSPO</name>
<proteinExistence type="predicted"/>
<feature type="compositionally biased region" description="Polar residues" evidence="1">
    <location>
        <begin position="25"/>
        <end position="43"/>
    </location>
</feature>
<evidence type="ECO:0000256" key="1">
    <source>
        <dbReference type="SAM" id="MobiDB-lite"/>
    </source>
</evidence>
<protein>
    <submittedName>
        <fullName evidence="2">Uncharacterized protein</fullName>
    </submittedName>
</protein>
<evidence type="ECO:0000313" key="3">
    <source>
        <dbReference type="Proteomes" id="UP000091967"/>
    </source>
</evidence>
<evidence type="ECO:0000313" key="2">
    <source>
        <dbReference type="EMBL" id="OBS20723.1"/>
    </source>
</evidence>
<organism evidence="2 3">
    <name type="scientific">Fusarium poae</name>
    <dbReference type="NCBI Taxonomy" id="36050"/>
    <lineage>
        <taxon>Eukaryota</taxon>
        <taxon>Fungi</taxon>
        <taxon>Dikarya</taxon>
        <taxon>Ascomycota</taxon>
        <taxon>Pezizomycotina</taxon>
        <taxon>Sordariomycetes</taxon>
        <taxon>Hypocreomycetidae</taxon>
        <taxon>Hypocreales</taxon>
        <taxon>Nectriaceae</taxon>
        <taxon>Fusarium</taxon>
    </lineage>
</organism>
<keyword evidence="3" id="KW-1185">Reference proteome</keyword>
<reference evidence="2 3" key="1">
    <citation type="submission" date="2016-06" db="EMBL/GenBank/DDBJ databases">
        <title>Living apart together: crosstalk between the core and supernumerary genomes in a fungal plant pathogen.</title>
        <authorList>
            <person name="Vanheule A."/>
            <person name="Audenaert K."/>
            <person name="Warris S."/>
            <person name="Van De Geest H."/>
            <person name="Schijlen E."/>
            <person name="Hofte M."/>
            <person name="De Saeger S."/>
            <person name="Haesaert G."/>
            <person name="Waalwijk C."/>
            <person name="Van Der Lee T."/>
        </authorList>
    </citation>
    <scope>NUCLEOTIDE SEQUENCE [LARGE SCALE GENOMIC DNA]</scope>
    <source>
        <strain evidence="2 3">2516</strain>
    </source>
</reference>
<dbReference type="Proteomes" id="UP000091967">
    <property type="component" value="Unassembled WGS sequence"/>
</dbReference>
<gene>
    <name evidence="2" type="ORF">FPOA_07063</name>
</gene>